<evidence type="ECO:0000256" key="4">
    <source>
        <dbReference type="ARBA" id="ARBA00023136"/>
    </source>
</evidence>
<accession>A0A671W942</accession>
<protein>
    <recommendedName>
        <fullName evidence="7">Ig-like domain-containing protein</fullName>
    </recommendedName>
</protein>
<dbReference type="GO" id="GO:0007156">
    <property type="term" value="P:homophilic cell adhesion via plasma membrane adhesion molecules"/>
    <property type="evidence" value="ECO:0007669"/>
    <property type="project" value="TreeGrafter"/>
</dbReference>
<dbReference type="PANTHER" id="PTHR23277">
    <property type="entry name" value="NECTIN-RELATED"/>
    <property type="match status" value="1"/>
</dbReference>
<evidence type="ECO:0000256" key="2">
    <source>
        <dbReference type="ARBA" id="ARBA00022729"/>
    </source>
</evidence>
<dbReference type="InterPro" id="IPR013106">
    <property type="entry name" value="Ig_V-set"/>
</dbReference>
<comment type="subcellular location">
    <subcellularLocation>
        <location evidence="1">Membrane</location>
    </subcellularLocation>
</comment>
<evidence type="ECO:0000256" key="5">
    <source>
        <dbReference type="ARBA" id="ARBA00023157"/>
    </source>
</evidence>
<keyword evidence="3" id="KW-0677">Repeat</keyword>
<dbReference type="InterPro" id="IPR051427">
    <property type="entry name" value="Nectin/Nectin-like"/>
</dbReference>
<keyword evidence="6" id="KW-0325">Glycoprotein</keyword>
<dbReference type="SUPFAM" id="SSF48726">
    <property type="entry name" value="Immunoglobulin"/>
    <property type="match status" value="1"/>
</dbReference>
<dbReference type="Ensembl" id="ENSSAUT00010037326.1">
    <property type="protein sequence ID" value="ENSSAUP00010035430.1"/>
    <property type="gene ID" value="ENSSAUG00010014988.1"/>
</dbReference>
<evidence type="ECO:0000256" key="1">
    <source>
        <dbReference type="ARBA" id="ARBA00004370"/>
    </source>
</evidence>
<dbReference type="InterPro" id="IPR007110">
    <property type="entry name" value="Ig-like_dom"/>
</dbReference>
<name>A0A671W942_SPAAU</name>
<evidence type="ECO:0000259" key="7">
    <source>
        <dbReference type="PROSITE" id="PS50835"/>
    </source>
</evidence>
<keyword evidence="5" id="KW-1015">Disulfide bond</keyword>
<keyword evidence="4" id="KW-0472">Membrane</keyword>
<organism evidence="8 9">
    <name type="scientific">Sparus aurata</name>
    <name type="common">Gilthead sea bream</name>
    <dbReference type="NCBI Taxonomy" id="8175"/>
    <lineage>
        <taxon>Eukaryota</taxon>
        <taxon>Metazoa</taxon>
        <taxon>Chordata</taxon>
        <taxon>Craniata</taxon>
        <taxon>Vertebrata</taxon>
        <taxon>Euteleostomi</taxon>
        <taxon>Actinopterygii</taxon>
        <taxon>Neopterygii</taxon>
        <taxon>Teleostei</taxon>
        <taxon>Neoteleostei</taxon>
        <taxon>Acanthomorphata</taxon>
        <taxon>Eupercaria</taxon>
        <taxon>Spariformes</taxon>
        <taxon>Sparidae</taxon>
        <taxon>Sparus</taxon>
    </lineage>
</organism>
<dbReference type="GO" id="GO:0016020">
    <property type="term" value="C:membrane"/>
    <property type="evidence" value="ECO:0007669"/>
    <property type="project" value="UniProtKB-SubCell"/>
</dbReference>
<reference evidence="8" key="3">
    <citation type="submission" date="2025-09" db="UniProtKB">
        <authorList>
            <consortium name="Ensembl"/>
        </authorList>
    </citation>
    <scope>IDENTIFICATION</scope>
</reference>
<evidence type="ECO:0000313" key="8">
    <source>
        <dbReference type="Ensembl" id="ENSSAUP00010035430.1"/>
    </source>
</evidence>
<dbReference type="SMART" id="SM00406">
    <property type="entry name" value="IGv"/>
    <property type="match status" value="1"/>
</dbReference>
<evidence type="ECO:0000256" key="3">
    <source>
        <dbReference type="ARBA" id="ARBA00022737"/>
    </source>
</evidence>
<dbReference type="OMA" id="CANYCHR"/>
<keyword evidence="2" id="KW-0732">Signal</keyword>
<feature type="domain" description="Ig-like" evidence="7">
    <location>
        <begin position="1"/>
        <end position="121"/>
    </location>
</feature>
<keyword evidence="9" id="KW-1185">Reference proteome</keyword>
<sequence>SLLTICGLSTQSVIGGNKTVAQGETVVLPCKLIDTTETLSQISWQRTTRGKPRNENFFTILPKDGPKFVDGYDERFRYIGIFDDNNGSLQLSDVTLMDEGIYTCIFTLFPSGNHKTEIPLNLLGMMLCLYKYCLCLFII</sequence>
<proteinExistence type="predicted"/>
<dbReference type="Pfam" id="PF07686">
    <property type="entry name" value="V-set"/>
    <property type="match status" value="1"/>
</dbReference>
<dbReference type="InterPro" id="IPR036179">
    <property type="entry name" value="Ig-like_dom_sf"/>
</dbReference>
<dbReference type="Proteomes" id="UP000472265">
    <property type="component" value="Chromosome 9"/>
</dbReference>
<dbReference type="SMART" id="SM00409">
    <property type="entry name" value="IG"/>
    <property type="match status" value="1"/>
</dbReference>
<reference evidence="8" key="2">
    <citation type="submission" date="2025-08" db="UniProtKB">
        <authorList>
            <consortium name="Ensembl"/>
        </authorList>
    </citation>
    <scope>IDENTIFICATION</scope>
</reference>
<dbReference type="GO" id="GO:0005912">
    <property type="term" value="C:adherens junction"/>
    <property type="evidence" value="ECO:0007669"/>
    <property type="project" value="TreeGrafter"/>
</dbReference>
<evidence type="ECO:0000313" key="9">
    <source>
        <dbReference type="Proteomes" id="UP000472265"/>
    </source>
</evidence>
<reference evidence="8" key="1">
    <citation type="submission" date="2021-04" db="EMBL/GenBank/DDBJ databases">
        <authorList>
            <consortium name="Wellcome Sanger Institute Data Sharing"/>
        </authorList>
    </citation>
    <scope>NUCLEOTIDE SEQUENCE [LARGE SCALE GENOMIC DNA]</scope>
</reference>
<dbReference type="PROSITE" id="PS50835">
    <property type="entry name" value="IG_LIKE"/>
    <property type="match status" value="1"/>
</dbReference>
<dbReference type="PANTHER" id="PTHR23277:SF106">
    <property type="entry name" value="NECTIN-1 ISOFORM X1-RELATED"/>
    <property type="match status" value="1"/>
</dbReference>
<dbReference type="InterPro" id="IPR003599">
    <property type="entry name" value="Ig_sub"/>
</dbReference>
<dbReference type="Gene3D" id="2.60.40.10">
    <property type="entry name" value="Immunoglobulins"/>
    <property type="match status" value="1"/>
</dbReference>
<evidence type="ECO:0000256" key="6">
    <source>
        <dbReference type="ARBA" id="ARBA00023180"/>
    </source>
</evidence>
<dbReference type="InterPro" id="IPR013783">
    <property type="entry name" value="Ig-like_fold"/>
</dbReference>
<dbReference type="AlphaFoldDB" id="A0A671W942"/>
<dbReference type="InParanoid" id="A0A671W942"/>
<dbReference type="GeneTree" id="ENSGT00940000164822"/>
<dbReference type="GO" id="GO:0007157">
    <property type="term" value="P:heterophilic cell-cell adhesion via plasma membrane cell adhesion molecules"/>
    <property type="evidence" value="ECO:0007669"/>
    <property type="project" value="TreeGrafter"/>
</dbReference>